<dbReference type="PANTHER" id="PTHR31793">
    <property type="entry name" value="4-HYDROXYBENZOYL-COA THIOESTERASE FAMILY MEMBER"/>
    <property type="match status" value="1"/>
</dbReference>
<dbReference type="InterPro" id="IPR029069">
    <property type="entry name" value="HotDog_dom_sf"/>
</dbReference>
<sequence>MKIEIPEVKKLVFEMRFPVRWGDMDAMGHVNNTVYFRYLETARIDWMVSVGCNPDPRGQGPVIVNAFCNFYKQLEYPADVLLKLYVSDPGRTTFETWGTMERVDQPGVICAAGGATTIWVDFPQQKAAPLPDWMRALVSADRI</sequence>
<dbReference type="Gene3D" id="3.10.129.10">
    <property type="entry name" value="Hotdog Thioesterase"/>
    <property type="match status" value="1"/>
</dbReference>
<dbReference type="CDD" id="cd00586">
    <property type="entry name" value="4HBT"/>
    <property type="match status" value="1"/>
</dbReference>
<evidence type="ECO:0000313" key="2">
    <source>
        <dbReference type="Proteomes" id="UP001595693"/>
    </source>
</evidence>
<keyword evidence="2" id="KW-1185">Reference proteome</keyword>
<dbReference type="PANTHER" id="PTHR31793:SF24">
    <property type="entry name" value="LONG-CHAIN ACYL-COA THIOESTERASE FADM"/>
    <property type="match status" value="1"/>
</dbReference>
<protein>
    <submittedName>
        <fullName evidence="1">Acyl-CoA thioesterase</fullName>
        <ecNumber evidence="1">3.1.2.-</ecNumber>
    </submittedName>
</protein>
<dbReference type="Pfam" id="PF13279">
    <property type="entry name" value="4HBT_2"/>
    <property type="match status" value="1"/>
</dbReference>
<dbReference type="GO" id="GO:0016787">
    <property type="term" value="F:hydrolase activity"/>
    <property type="evidence" value="ECO:0007669"/>
    <property type="project" value="UniProtKB-KW"/>
</dbReference>
<proteinExistence type="predicted"/>
<organism evidence="1 2">
    <name type="scientific">Acidovorax facilis</name>
    <dbReference type="NCBI Taxonomy" id="12917"/>
    <lineage>
        <taxon>Bacteria</taxon>
        <taxon>Pseudomonadati</taxon>
        <taxon>Pseudomonadota</taxon>
        <taxon>Betaproteobacteria</taxon>
        <taxon>Burkholderiales</taxon>
        <taxon>Comamonadaceae</taxon>
        <taxon>Acidovorax</taxon>
    </lineage>
</organism>
<accession>A0ABV8DJP9</accession>
<reference evidence="2" key="1">
    <citation type="journal article" date="2019" name="Int. J. Syst. Evol. Microbiol.">
        <title>The Global Catalogue of Microorganisms (GCM) 10K type strain sequencing project: providing services to taxonomists for standard genome sequencing and annotation.</title>
        <authorList>
            <consortium name="The Broad Institute Genomics Platform"/>
            <consortium name="The Broad Institute Genome Sequencing Center for Infectious Disease"/>
            <person name="Wu L."/>
            <person name="Ma J."/>
        </authorList>
    </citation>
    <scope>NUCLEOTIDE SEQUENCE [LARGE SCALE GENOMIC DNA]</scope>
    <source>
        <strain evidence="2">CCUG 2113</strain>
    </source>
</reference>
<dbReference type="SUPFAM" id="SSF54637">
    <property type="entry name" value="Thioesterase/thiol ester dehydrase-isomerase"/>
    <property type="match status" value="1"/>
</dbReference>
<dbReference type="EMBL" id="JBHSAJ010000187">
    <property type="protein sequence ID" value="MFC3938801.1"/>
    <property type="molecule type" value="Genomic_DNA"/>
</dbReference>
<comment type="caution">
    <text evidence="1">The sequence shown here is derived from an EMBL/GenBank/DDBJ whole genome shotgun (WGS) entry which is preliminary data.</text>
</comment>
<keyword evidence="1" id="KW-0378">Hydrolase</keyword>
<gene>
    <name evidence="1" type="ORF">ACFOW3_29695</name>
</gene>
<dbReference type="RefSeq" id="WP_055402419.1">
    <property type="nucleotide sequence ID" value="NZ_JAMXAX010000002.1"/>
</dbReference>
<evidence type="ECO:0000313" key="1">
    <source>
        <dbReference type="EMBL" id="MFC3938801.1"/>
    </source>
</evidence>
<name>A0ABV8DJP9_9BURK</name>
<dbReference type="EC" id="3.1.2.-" evidence="1"/>
<dbReference type="Proteomes" id="UP001595693">
    <property type="component" value="Unassembled WGS sequence"/>
</dbReference>
<dbReference type="InterPro" id="IPR050563">
    <property type="entry name" value="4-hydroxybenzoyl-CoA_TE"/>
</dbReference>